<evidence type="ECO:0000313" key="2">
    <source>
        <dbReference type="EMBL" id="MBO3663003.1"/>
    </source>
</evidence>
<sequence>MNLTEPIVAAFVRGDSAEAMRLLRDSNAHTPQSIADRERLLRFATLLEATRVARGRGDHARTVALAREGVDLALRLEPPERARLMQVLPGLLIEWSRDIREDFDLRTRHALLDRAYAWAMSCRDDRAAAIAAGELAADRAFTGRTEEATIWLDRSRWLADAAGLGETSRARLATALLASSRLDFAGAVRIVESLLPKGGTVGPHLLPPRVMRAIWTAQLRPELLPSLIADLESLLAAAPWPPLSRAYVTMSIARLHLRSGRPERAIPLLDPREAGALRPMLLVHRSAAHLARGDFHAAELDATEAADTPDSWPRIRTEMGALAAVARLRLQDAKGAAERFRDAVAQAEIHDSPIGLTVISSADLGRLAELAYGSEVPPIVRTVREAALPDPAGPPRTHRITEKESRLLHTLLEHPDLRVQELAAHLEVSPNTIKTQLGSLYRKAGVSSRAQLLRAARTRLEL</sequence>
<dbReference type="RefSeq" id="WP_208501580.1">
    <property type="nucleotide sequence ID" value="NZ_JAGFOA010000002.1"/>
</dbReference>
<protein>
    <submittedName>
        <fullName evidence="2">Helix-turn-helix transcriptional regulator</fullName>
    </submittedName>
</protein>
<evidence type="ECO:0000259" key="1">
    <source>
        <dbReference type="SMART" id="SM00421"/>
    </source>
</evidence>
<comment type="caution">
    <text evidence="2">The sequence shown here is derived from an EMBL/GenBank/DDBJ whole genome shotgun (WGS) entry which is preliminary data.</text>
</comment>
<dbReference type="GO" id="GO:0006355">
    <property type="term" value="P:regulation of DNA-templated transcription"/>
    <property type="evidence" value="ECO:0007669"/>
    <property type="project" value="InterPro"/>
</dbReference>
<dbReference type="SMART" id="SM00421">
    <property type="entry name" value="HTH_LUXR"/>
    <property type="match status" value="1"/>
</dbReference>
<dbReference type="InterPro" id="IPR016032">
    <property type="entry name" value="Sig_transdc_resp-reg_C-effctor"/>
</dbReference>
<dbReference type="AlphaFoldDB" id="A0A939QHN1"/>
<accession>A0A939QHN1</accession>
<dbReference type="InterPro" id="IPR000792">
    <property type="entry name" value="Tscrpt_reg_LuxR_C"/>
</dbReference>
<dbReference type="Gene3D" id="1.10.10.10">
    <property type="entry name" value="Winged helix-like DNA-binding domain superfamily/Winged helix DNA-binding domain"/>
    <property type="match status" value="1"/>
</dbReference>
<dbReference type="GO" id="GO:0003677">
    <property type="term" value="F:DNA binding"/>
    <property type="evidence" value="ECO:0007669"/>
    <property type="project" value="InterPro"/>
</dbReference>
<dbReference type="EMBL" id="JAGFOA010000002">
    <property type="protein sequence ID" value="MBO3663003.1"/>
    <property type="molecule type" value="Genomic_DNA"/>
</dbReference>
<keyword evidence="3" id="KW-1185">Reference proteome</keyword>
<evidence type="ECO:0000313" key="3">
    <source>
        <dbReference type="Proteomes" id="UP000680132"/>
    </source>
</evidence>
<dbReference type="Proteomes" id="UP000680132">
    <property type="component" value="Unassembled WGS sequence"/>
</dbReference>
<name>A0A939QHN1_9MICO</name>
<organism evidence="2 3">
    <name type="scientific">Microbacterium stercoris</name>
    <dbReference type="NCBI Taxonomy" id="2820289"/>
    <lineage>
        <taxon>Bacteria</taxon>
        <taxon>Bacillati</taxon>
        <taxon>Actinomycetota</taxon>
        <taxon>Actinomycetes</taxon>
        <taxon>Micrococcales</taxon>
        <taxon>Microbacteriaceae</taxon>
        <taxon>Microbacterium</taxon>
    </lineage>
</organism>
<feature type="domain" description="HTH luxR-type" evidence="1">
    <location>
        <begin position="397"/>
        <end position="456"/>
    </location>
</feature>
<dbReference type="SUPFAM" id="SSF46894">
    <property type="entry name" value="C-terminal effector domain of the bipartite response regulators"/>
    <property type="match status" value="1"/>
</dbReference>
<reference evidence="2" key="1">
    <citation type="submission" date="2021-03" db="EMBL/GenBank/DDBJ databases">
        <title>Microbacterium sp. nov., a novel actinobacterium isolated from cow dung.</title>
        <authorList>
            <person name="Zhang L."/>
        </authorList>
    </citation>
    <scope>NUCLEOTIDE SEQUENCE</scope>
    <source>
        <strain evidence="2">NEAU-LLB</strain>
    </source>
</reference>
<dbReference type="InterPro" id="IPR036388">
    <property type="entry name" value="WH-like_DNA-bd_sf"/>
</dbReference>
<dbReference type="Pfam" id="PF00196">
    <property type="entry name" value="GerE"/>
    <property type="match status" value="1"/>
</dbReference>
<proteinExistence type="predicted"/>
<gene>
    <name evidence="2" type="ORF">J5V96_05700</name>
</gene>